<dbReference type="InterPro" id="IPR009057">
    <property type="entry name" value="Homeodomain-like_sf"/>
</dbReference>
<feature type="region of interest" description="Disordered" evidence="4">
    <location>
        <begin position="142"/>
        <end position="162"/>
    </location>
</feature>
<evidence type="ECO:0000259" key="6">
    <source>
        <dbReference type="PROSITE" id="PS51294"/>
    </source>
</evidence>
<comment type="caution">
    <text evidence="7">The sequence shown here is derived from an EMBL/GenBank/DDBJ whole genome shotgun (WGS) entry which is preliminary data.</text>
</comment>
<dbReference type="AlphaFoldDB" id="A0AAD8JJ39"/>
<evidence type="ECO:0000256" key="4">
    <source>
        <dbReference type="SAM" id="MobiDB-lite"/>
    </source>
</evidence>
<evidence type="ECO:0000256" key="1">
    <source>
        <dbReference type="ARBA" id="ARBA00004123"/>
    </source>
</evidence>
<dbReference type="EMBL" id="JAUIZM010000001">
    <property type="protein sequence ID" value="KAK1405382.1"/>
    <property type="molecule type" value="Genomic_DNA"/>
</dbReference>
<dbReference type="GO" id="GO:0009733">
    <property type="term" value="P:response to auxin"/>
    <property type="evidence" value="ECO:0007669"/>
    <property type="project" value="TreeGrafter"/>
</dbReference>
<dbReference type="InterPro" id="IPR017930">
    <property type="entry name" value="Myb_dom"/>
</dbReference>
<dbReference type="InterPro" id="IPR015495">
    <property type="entry name" value="Myb_TF_plants"/>
</dbReference>
<evidence type="ECO:0000313" key="8">
    <source>
        <dbReference type="Proteomes" id="UP001237642"/>
    </source>
</evidence>
<dbReference type="PANTHER" id="PTHR10641">
    <property type="entry name" value="MYB FAMILY TRANSCRIPTION FACTOR"/>
    <property type="match status" value="1"/>
</dbReference>
<dbReference type="Pfam" id="PF00249">
    <property type="entry name" value="Myb_DNA-binding"/>
    <property type="match status" value="1"/>
</dbReference>
<dbReference type="PROSITE" id="PS51294">
    <property type="entry name" value="HTH_MYB"/>
    <property type="match status" value="1"/>
</dbReference>
<keyword evidence="2" id="KW-0238">DNA-binding</keyword>
<dbReference type="PANTHER" id="PTHR10641:SF1152">
    <property type="entry name" value="TRANSCRIPTION FACTOR MYB60"/>
    <property type="match status" value="1"/>
</dbReference>
<feature type="domain" description="Myb-like" evidence="5">
    <location>
        <begin position="102"/>
        <end position="136"/>
    </location>
</feature>
<reference evidence="7" key="1">
    <citation type="submission" date="2023-02" db="EMBL/GenBank/DDBJ databases">
        <title>Genome of toxic invasive species Heracleum sosnowskyi carries increased number of genes despite the absence of recent whole-genome duplications.</title>
        <authorList>
            <person name="Schelkunov M."/>
            <person name="Shtratnikova V."/>
            <person name="Makarenko M."/>
            <person name="Klepikova A."/>
            <person name="Omelchenko D."/>
            <person name="Novikova G."/>
            <person name="Obukhova E."/>
            <person name="Bogdanov V."/>
            <person name="Penin A."/>
            <person name="Logacheva M."/>
        </authorList>
    </citation>
    <scope>NUCLEOTIDE SEQUENCE</scope>
    <source>
        <strain evidence="7">Hsosn_3</strain>
        <tissue evidence="7">Leaf</tissue>
    </source>
</reference>
<accession>A0AAD8JJ39</accession>
<protein>
    <submittedName>
        <fullName evidence="7">Uncharacterized protein</fullName>
    </submittedName>
</protein>
<sequence>MYNHSNNEQIDASAAQNSLALVLEDQVINMGMILLENGTISQGGAVGDASKVMTNIRVQYAISKYHVISEESPQFSGFSSSINQGRAWIGATLERVAEVWVIIRYQGLLGNRWAAIAAHLPSRTDNDIKNYWHTHLKKNLGEVNGSGDERAQNYEGSKHNGDAAASGLDHMKAYCEAGNSMTTTPQNNELKKSVYDDIGILALKSIEKWLLDDHSAPFPQILSVPDPAPVPQVFPAQAPAAVPQVRSAPVSAVVSQVFPSPAPAPQVPPVLTPIEKWLLENSSAPVPPGIDQAGTGDQRALPAPFPPFLRALVSAPVPQVLRAQAPAPFPQVTPALEPFPQVTPAPAPAPASAPSSAPNMFAPFVDQAGTGDQRALPAPFPPFLRALVSAPVPQVLRAKAPAPFPQVTPALEPFPQVTPAPAPAPASAPSSAPNMFAPFGHCQISFGPFY</sequence>
<dbReference type="Proteomes" id="UP001237642">
    <property type="component" value="Unassembled WGS sequence"/>
</dbReference>
<keyword evidence="3" id="KW-0539">Nucleus</keyword>
<keyword evidence="8" id="KW-1185">Reference proteome</keyword>
<feature type="domain" description="HTH myb-type" evidence="6">
    <location>
        <begin position="102"/>
        <end position="140"/>
    </location>
</feature>
<dbReference type="CDD" id="cd00167">
    <property type="entry name" value="SANT"/>
    <property type="match status" value="1"/>
</dbReference>
<evidence type="ECO:0000256" key="3">
    <source>
        <dbReference type="ARBA" id="ARBA00023242"/>
    </source>
</evidence>
<evidence type="ECO:0000259" key="5">
    <source>
        <dbReference type="PROSITE" id="PS50090"/>
    </source>
</evidence>
<feature type="compositionally biased region" description="Basic and acidic residues" evidence="4">
    <location>
        <begin position="147"/>
        <end position="161"/>
    </location>
</feature>
<proteinExistence type="predicted"/>
<dbReference type="InterPro" id="IPR001005">
    <property type="entry name" value="SANT/Myb"/>
</dbReference>
<dbReference type="SUPFAM" id="SSF46689">
    <property type="entry name" value="Homeodomain-like"/>
    <property type="match status" value="1"/>
</dbReference>
<gene>
    <name evidence="7" type="ORF">POM88_004987</name>
</gene>
<dbReference type="GO" id="GO:0005634">
    <property type="term" value="C:nucleus"/>
    <property type="evidence" value="ECO:0007669"/>
    <property type="project" value="UniProtKB-SubCell"/>
</dbReference>
<dbReference type="PROSITE" id="PS50090">
    <property type="entry name" value="MYB_LIKE"/>
    <property type="match status" value="1"/>
</dbReference>
<dbReference type="GO" id="GO:0003677">
    <property type="term" value="F:DNA binding"/>
    <property type="evidence" value="ECO:0007669"/>
    <property type="project" value="UniProtKB-KW"/>
</dbReference>
<dbReference type="SMART" id="SM00717">
    <property type="entry name" value="SANT"/>
    <property type="match status" value="1"/>
</dbReference>
<organism evidence="7 8">
    <name type="scientific">Heracleum sosnowskyi</name>
    <dbReference type="NCBI Taxonomy" id="360622"/>
    <lineage>
        <taxon>Eukaryota</taxon>
        <taxon>Viridiplantae</taxon>
        <taxon>Streptophyta</taxon>
        <taxon>Embryophyta</taxon>
        <taxon>Tracheophyta</taxon>
        <taxon>Spermatophyta</taxon>
        <taxon>Magnoliopsida</taxon>
        <taxon>eudicotyledons</taxon>
        <taxon>Gunneridae</taxon>
        <taxon>Pentapetalae</taxon>
        <taxon>asterids</taxon>
        <taxon>campanulids</taxon>
        <taxon>Apiales</taxon>
        <taxon>Apiaceae</taxon>
        <taxon>Apioideae</taxon>
        <taxon>apioid superclade</taxon>
        <taxon>Tordylieae</taxon>
        <taxon>Tordyliinae</taxon>
        <taxon>Heracleum</taxon>
    </lineage>
</organism>
<name>A0AAD8JJ39_9APIA</name>
<evidence type="ECO:0000256" key="2">
    <source>
        <dbReference type="ARBA" id="ARBA00023125"/>
    </source>
</evidence>
<reference evidence="7" key="2">
    <citation type="submission" date="2023-05" db="EMBL/GenBank/DDBJ databases">
        <authorList>
            <person name="Schelkunov M.I."/>
        </authorList>
    </citation>
    <scope>NUCLEOTIDE SEQUENCE</scope>
    <source>
        <strain evidence="7">Hsosn_3</strain>
        <tissue evidence="7">Leaf</tissue>
    </source>
</reference>
<comment type="subcellular location">
    <subcellularLocation>
        <location evidence="1">Nucleus</location>
    </subcellularLocation>
</comment>
<dbReference type="Gene3D" id="1.10.10.60">
    <property type="entry name" value="Homeodomain-like"/>
    <property type="match status" value="1"/>
</dbReference>
<evidence type="ECO:0000313" key="7">
    <source>
        <dbReference type="EMBL" id="KAK1405382.1"/>
    </source>
</evidence>